<dbReference type="EMBL" id="LHPI01000019">
    <property type="protein sequence ID" value="KOO06448.1"/>
    <property type="molecule type" value="Genomic_DNA"/>
</dbReference>
<evidence type="ECO:0000256" key="1">
    <source>
        <dbReference type="SAM" id="SignalP"/>
    </source>
</evidence>
<comment type="caution">
    <text evidence="2">The sequence shown here is derived from an EMBL/GenBank/DDBJ whole genome shotgun (WGS) entry which is preliminary data.</text>
</comment>
<name>A0A0M0HXW3_9VIBR</name>
<dbReference type="PATRIC" id="fig|171383.3.peg.3649"/>
<evidence type="ECO:0000313" key="2">
    <source>
        <dbReference type="EMBL" id="KOO06448.1"/>
    </source>
</evidence>
<protein>
    <recommendedName>
        <fullName evidence="4">Outer membrane beta-barrel domain protein</fullName>
    </recommendedName>
</protein>
<dbReference type="InterPro" id="IPR021523">
    <property type="entry name" value="DUF3187"/>
</dbReference>
<keyword evidence="3" id="KW-1185">Reference proteome</keyword>
<evidence type="ECO:0000313" key="3">
    <source>
        <dbReference type="Proteomes" id="UP000037530"/>
    </source>
</evidence>
<dbReference type="OrthoDB" id="5852241at2"/>
<accession>A0A0M0HXW3</accession>
<dbReference type="PROSITE" id="PS51257">
    <property type="entry name" value="PROKAR_LIPOPROTEIN"/>
    <property type="match status" value="1"/>
</dbReference>
<keyword evidence="1" id="KW-0732">Signal</keyword>
<dbReference type="Proteomes" id="UP000037530">
    <property type="component" value="Unassembled WGS sequence"/>
</dbReference>
<organism evidence="2 3">
    <name type="scientific">Vibrio hepatarius</name>
    <dbReference type="NCBI Taxonomy" id="171383"/>
    <lineage>
        <taxon>Bacteria</taxon>
        <taxon>Pseudomonadati</taxon>
        <taxon>Pseudomonadota</taxon>
        <taxon>Gammaproteobacteria</taxon>
        <taxon>Vibrionales</taxon>
        <taxon>Vibrionaceae</taxon>
        <taxon>Vibrio</taxon>
        <taxon>Vibrio oreintalis group</taxon>
    </lineage>
</organism>
<sequence>MQKRSRHSLFGVTLLILSCPIYVQAAEHSDVDFGPLKVYAQSPLQSSSLTPLVRSGFSYRPDTIELYTSGSIASVWARTDDYHADYYQNALAIGGLWQLDERWSLDASYTWRFAADNRLDSLTKDFHDFFGLGQNGRDEVDDHSFDISAPKYGAEVHDFRGETLGNAFNFYLGYQVLENDTHGLSLGGSLYYNYVSSGPFEVSNFEQSLQANYSYRTGKHSIYTLLGVTYRHDDTVLADIKYKTFSFSSGVSYQYEIHPKHRILAEFHLYEGNSDTISDLDEPSTEFLLGYRYHTRYGAIEVVAIENVFNMDNSTDIAFSLGYRHQFSSSD</sequence>
<feature type="signal peptide" evidence="1">
    <location>
        <begin position="1"/>
        <end position="25"/>
    </location>
</feature>
<gene>
    <name evidence="2" type="ORF">AKJ31_17855</name>
</gene>
<reference evidence="3" key="1">
    <citation type="submission" date="2015-08" db="EMBL/GenBank/DDBJ databases">
        <title>Vibrio galatheae sp. nov., a novel member of the Vibrionaceae family isolated from the Solomon Islands.</title>
        <authorList>
            <person name="Giubergia S."/>
            <person name="Machado H."/>
            <person name="Mateiu R.V."/>
            <person name="Gram L."/>
        </authorList>
    </citation>
    <scope>NUCLEOTIDE SEQUENCE [LARGE SCALE GENOMIC DNA]</scope>
    <source>
        <strain evidence="3">DSM 19134</strain>
    </source>
</reference>
<feature type="chain" id="PRO_5005600470" description="Outer membrane beta-barrel domain protein" evidence="1">
    <location>
        <begin position="26"/>
        <end position="331"/>
    </location>
</feature>
<evidence type="ECO:0008006" key="4">
    <source>
        <dbReference type="Google" id="ProtNLM"/>
    </source>
</evidence>
<dbReference type="Pfam" id="PF11383">
    <property type="entry name" value="DUF3187"/>
    <property type="match status" value="1"/>
</dbReference>
<proteinExistence type="predicted"/>
<dbReference type="AlphaFoldDB" id="A0A0M0HXW3"/>